<dbReference type="PANTHER" id="PTHR37536:SF1">
    <property type="entry name" value="ASPERGILLOPEPSIN, PUTAITVE (AFU_ORTHOLOGUE AFUA_7G01200)"/>
    <property type="match status" value="1"/>
</dbReference>
<dbReference type="InterPro" id="IPR000250">
    <property type="entry name" value="Peptidase_G1"/>
</dbReference>
<dbReference type="RefSeq" id="WP_145910069.1">
    <property type="nucleotide sequence ID" value="NZ_BAAAMZ010000009.1"/>
</dbReference>
<dbReference type="PANTHER" id="PTHR37536">
    <property type="entry name" value="PUTATIVE (AFU_ORTHOLOGUE AFUA_3G02970)-RELATED"/>
    <property type="match status" value="1"/>
</dbReference>
<dbReference type="InterPro" id="IPR038656">
    <property type="entry name" value="Peptidase_G1_sf"/>
</dbReference>
<comment type="caution">
    <text evidence="2">The sequence shown here is derived from an EMBL/GenBank/DDBJ whole genome shotgun (WGS) entry which is preliminary data.</text>
</comment>
<keyword evidence="1" id="KW-0732">Signal</keyword>
<dbReference type="CDD" id="cd13426">
    <property type="entry name" value="Peptidase_G1"/>
    <property type="match status" value="1"/>
</dbReference>
<protein>
    <submittedName>
        <fullName evidence="2">Peptidase A4-like protein</fullName>
    </submittedName>
</protein>
<dbReference type="SUPFAM" id="SSF49899">
    <property type="entry name" value="Concanavalin A-like lectins/glucanases"/>
    <property type="match status" value="1"/>
</dbReference>
<reference evidence="2 3" key="1">
    <citation type="submission" date="2019-06" db="EMBL/GenBank/DDBJ databases">
        <title>Sequencing the genomes of 1000 actinobacteria strains.</title>
        <authorList>
            <person name="Klenk H.-P."/>
        </authorList>
    </citation>
    <scope>NUCLEOTIDE SEQUENCE [LARGE SCALE GENOMIC DNA]</scope>
    <source>
        <strain evidence="2 3">DSM 44826</strain>
    </source>
</reference>
<dbReference type="AlphaFoldDB" id="A0A561T6P2"/>
<dbReference type="Gene3D" id="2.60.120.700">
    <property type="entry name" value="Peptidase G1"/>
    <property type="match status" value="1"/>
</dbReference>
<gene>
    <name evidence="2" type="ORF">FHX73_14277</name>
</gene>
<evidence type="ECO:0000256" key="1">
    <source>
        <dbReference type="SAM" id="SignalP"/>
    </source>
</evidence>
<dbReference type="OrthoDB" id="2630173at2"/>
<dbReference type="InterPro" id="IPR013320">
    <property type="entry name" value="ConA-like_dom_sf"/>
</dbReference>
<keyword evidence="3" id="KW-1185">Reference proteome</keyword>
<evidence type="ECO:0000313" key="3">
    <source>
        <dbReference type="Proteomes" id="UP000317940"/>
    </source>
</evidence>
<name>A0A561T6P2_9ACTN</name>
<feature type="signal peptide" evidence="1">
    <location>
        <begin position="1"/>
        <end position="30"/>
    </location>
</feature>
<sequence length="247" mass="26877">MPTPPRSAPRSLTTAAALLALLAAAPPAQAAPGQRAAVRNINWAGYDTTGPPGTFDHVEARWTQPSVDCTPGDENWAIFWVGLDGAQEGDTNVEQTGSGAHCETDGSEDYYVWYEMFPEDPVLYNDPIRPGDDLQAEVRALDDGRFELVLRDFTQKWNHFTYARPRNGTRAVRTSAEVLAEVPGPAGHRLADFGRVRFTDSLVNGRPIGERAPKASIMYSPGSDTVRALPSPLTGGGRNFTVTWKAH</sequence>
<organism evidence="2 3">
    <name type="scientific">Kitasatospora viridis</name>
    <dbReference type="NCBI Taxonomy" id="281105"/>
    <lineage>
        <taxon>Bacteria</taxon>
        <taxon>Bacillati</taxon>
        <taxon>Actinomycetota</taxon>
        <taxon>Actinomycetes</taxon>
        <taxon>Kitasatosporales</taxon>
        <taxon>Streptomycetaceae</taxon>
        <taxon>Kitasatospora</taxon>
    </lineage>
</organism>
<accession>A0A561T6P2</accession>
<evidence type="ECO:0000313" key="2">
    <source>
        <dbReference type="EMBL" id="TWF82795.1"/>
    </source>
</evidence>
<dbReference type="EMBL" id="VIWT01000004">
    <property type="protein sequence ID" value="TWF82795.1"/>
    <property type="molecule type" value="Genomic_DNA"/>
</dbReference>
<dbReference type="GO" id="GO:0070007">
    <property type="term" value="F:glutamic-type endopeptidase activity"/>
    <property type="evidence" value="ECO:0007669"/>
    <property type="project" value="InterPro"/>
</dbReference>
<dbReference type="GO" id="GO:0006508">
    <property type="term" value="P:proteolysis"/>
    <property type="evidence" value="ECO:0007669"/>
    <property type="project" value="InterPro"/>
</dbReference>
<feature type="chain" id="PRO_5021793987" evidence="1">
    <location>
        <begin position="31"/>
        <end position="247"/>
    </location>
</feature>
<dbReference type="Proteomes" id="UP000317940">
    <property type="component" value="Unassembled WGS sequence"/>
</dbReference>
<proteinExistence type="predicted"/>
<dbReference type="Pfam" id="PF01828">
    <property type="entry name" value="Peptidase_A4"/>
    <property type="match status" value="1"/>
</dbReference>